<protein>
    <recommendedName>
        <fullName evidence="3">Histidine kinase/HSP90-like ATPase domain-containing protein</fullName>
    </recommendedName>
</protein>
<name>A0AAJ3TTP7_9MYCO</name>
<keyword evidence="2" id="KW-1185">Reference proteome</keyword>
<evidence type="ECO:0000313" key="2">
    <source>
        <dbReference type="Proteomes" id="UP000193387"/>
    </source>
</evidence>
<dbReference type="Proteomes" id="UP000193387">
    <property type="component" value="Unassembled WGS sequence"/>
</dbReference>
<dbReference type="Gene3D" id="3.30.565.10">
    <property type="entry name" value="Histidine kinase-like ATPase, C-terminal domain"/>
    <property type="match status" value="1"/>
</dbReference>
<dbReference type="RefSeq" id="WP_085257489.1">
    <property type="nucleotide sequence ID" value="NZ_AP022573.1"/>
</dbReference>
<gene>
    <name evidence="1" type="ORF">AWC23_21190</name>
</gene>
<proteinExistence type="predicted"/>
<dbReference type="EMBL" id="LQPR01000054">
    <property type="protein sequence ID" value="ORW68379.1"/>
    <property type="molecule type" value="Genomic_DNA"/>
</dbReference>
<reference evidence="1 2" key="1">
    <citation type="submission" date="2016-01" db="EMBL/GenBank/DDBJ databases">
        <title>The new phylogeny of the genus Mycobacterium.</title>
        <authorList>
            <person name="Tarcisio F."/>
            <person name="Conor M."/>
            <person name="Antonella G."/>
            <person name="Elisabetta G."/>
            <person name="Giulia F.S."/>
            <person name="Sara T."/>
            <person name="Anna F."/>
            <person name="Clotilde B."/>
            <person name="Roberto B."/>
            <person name="Veronica D.S."/>
            <person name="Fabio R."/>
            <person name="Monica P."/>
            <person name="Olivier J."/>
            <person name="Enrico T."/>
            <person name="Nicola S."/>
        </authorList>
    </citation>
    <scope>NUCLEOTIDE SEQUENCE [LARGE SCALE GENOMIC DNA]</scope>
    <source>
        <strain evidence="1 2">DSM 44616</strain>
    </source>
</reference>
<organism evidence="1 2">
    <name type="scientific">Mycobacterium saskatchewanense</name>
    <dbReference type="NCBI Taxonomy" id="220927"/>
    <lineage>
        <taxon>Bacteria</taxon>
        <taxon>Bacillati</taxon>
        <taxon>Actinomycetota</taxon>
        <taxon>Actinomycetes</taxon>
        <taxon>Mycobacteriales</taxon>
        <taxon>Mycobacteriaceae</taxon>
        <taxon>Mycobacterium</taxon>
        <taxon>Mycobacterium simiae complex</taxon>
    </lineage>
</organism>
<comment type="caution">
    <text evidence="1">The sequence shown here is derived from an EMBL/GenBank/DDBJ whole genome shotgun (WGS) entry which is preliminary data.</text>
</comment>
<evidence type="ECO:0008006" key="3">
    <source>
        <dbReference type="Google" id="ProtNLM"/>
    </source>
</evidence>
<sequence length="150" mass="16040">MWPTGRQDRPAGRCSFAQRLQDAVAHLSDDHDVVTTLSMVGPMTVVSDELAGHAEAVVVEVLSNAVWRSGVANITVEVSVSDERLIEITGDGRGIPSDDQCRIGLADIAQCAEDLGGHCMITSPPDGGIHAFWRIPLQNPYRHTAAVATL</sequence>
<dbReference type="InterPro" id="IPR036890">
    <property type="entry name" value="HATPase_C_sf"/>
</dbReference>
<dbReference type="SUPFAM" id="SSF55874">
    <property type="entry name" value="ATPase domain of HSP90 chaperone/DNA topoisomerase II/histidine kinase"/>
    <property type="match status" value="1"/>
</dbReference>
<accession>A0AAJ3TTP7</accession>
<evidence type="ECO:0000313" key="1">
    <source>
        <dbReference type="EMBL" id="ORW68379.1"/>
    </source>
</evidence>
<dbReference type="AlphaFoldDB" id="A0AAJ3TTP7"/>